<evidence type="ECO:0000256" key="2">
    <source>
        <dbReference type="ARBA" id="ARBA00022679"/>
    </source>
</evidence>
<evidence type="ECO:0000256" key="1">
    <source>
        <dbReference type="ARBA" id="ARBA00022603"/>
    </source>
</evidence>
<dbReference type="Gene3D" id="3.40.50.150">
    <property type="entry name" value="Vaccinia Virus protein VP39"/>
    <property type="match status" value="1"/>
</dbReference>
<dbReference type="GO" id="GO:0008168">
    <property type="term" value="F:methyltransferase activity"/>
    <property type="evidence" value="ECO:0007669"/>
    <property type="project" value="UniProtKB-KW"/>
</dbReference>
<proteinExistence type="predicted"/>
<dbReference type="SUPFAM" id="SSF53335">
    <property type="entry name" value="S-adenosyl-L-methionine-dependent methyltransferases"/>
    <property type="match status" value="1"/>
</dbReference>
<dbReference type="InterPro" id="IPR012967">
    <property type="entry name" value="COMT_dimerisation"/>
</dbReference>
<reference evidence="7" key="1">
    <citation type="submission" date="2023-07" db="EMBL/GenBank/DDBJ databases">
        <title>30 novel species of actinomycetes from the DSMZ collection.</title>
        <authorList>
            <person name="Nouioui I."/>
        </authorList>
    </citation>
    <scope>NUCLEOTIDE SEQUENCE [LARGE SCALE GENOMIC DNA]</scope>
    <source>
        <strain evidence="7">DSM 44938</strain>
    </source>
</reference>
<dbReference type="Pfam" id="PF00891">
    <property type="entry name" value="Methyltransf_2"/>
    <property type="match status" value="1"/>
</dbReference>
<organism evidence="6 7">
    <name type="scientific">Streptomyces litchfieldiae</name>
    <dbReference type="NCBI Taxonomy" id="3075543"/>
    <lineage>
        <taxon>Bacteria</taxon>
        <taxon>Bacillati</taxon>
        <taxon>Actinomycetota</taxon>
        <taxon>Actinomycetes</taxon>
        <taxon>Kitasatosporales</taxon>
        <taxon>Streptomycetaceae</taxon>
        <taxon>Streptomyces</taxon>
    </lineage>
</organism>
<dbReference type="GO" id="GO:0032259">
    <property type="term" value="P:methylation"/>
    <property type="evidence" value="ECO:0007669"/>
    <property type="project" value="UniProtKB-KW"/>
</dbReference>
<evidence type="ECO:0000256" key="3">
    <source>
        <dbReference type="ARBA" id="ARBA00022691"/>
    </source>
</evidence>
<dbReference type="PANTHER" id="PTHR43712:SF2">
    <property type="entry name" value="O-METHYLTRANSFERASE CICE"/>
    <property type="match status" value="1"/>
</dbReference>
<evidence type="ECO:0000259" key="4">
    <source>
        <dbReference type="Pfam" id="PF00891"/>
    </source>
</evidence>
<keyword evidence="3" id="KW-0949">S-adenosyl-L-methionine</keyword>
<dbReference type="PANTHER" id="PTHR43712">
    <property type="entry name" value="PUTATIVE (AFU_ORTHOLOGUE AFUA_4G14580)-RELATED"/>
    <property type="match status" value="1"/>
</dbReference>
<dbReference type="InterPro" id="IPR036390">
    <property type="entry name" value="WH_DNA-bd_sf"/>
</dbReference>
<dbReference type="SUPFAM" id="SSF46785">
    <property type="entry name" value="Winged helix' DNA-binding domain"/>
    <property type="match status" value="1"/>
</dbReference>
<dbReference type="PIRSF" id="PIRSF005739">
    <property type="entry name" value="O-mtase"/>
    <property type="match status" value="1"/>
</dbReference>
<dbReference type="InterPro" id="IPR029063">
    <property type="entry name" value="SAM-dependent_MTases_sf"/>
</dbReference>
<dbReference type="Pfam" id="PF08100">
    <property type="entry name" value="Dimerisation"/>
    <property type="match status" value="1"/>
</dbReference>
<feature type="domain" description="O-methyltransferase dimerisation" evidence="5">
    <location>
        <begin position="19"/>
        <end position="91"/>
    </location>
</feature>
<dbReference type="InterPro" id="IPR001077">
    <property type="entry name" value="COMT_C"/>
</dbReference>
<name>A0ABU2MX08_9ACTN</name>
<feature type="domain" description="O-methyltransferase C-terminal" evidence="4">
    <location>
        <begin position="118"/>
        <end position="320"/>
    </location>
</feature>
<evidence type="ECO:0000259" key="5">
    <source>
        <dbReference type="Pfam" id="PF08100"/>
    </source>
</evidence>
<evidence type="ECO:0000313" key="7">
    <source>
        <dbReference type="Proteomes" id="UP001183246"/>
    </source>
</evidence>
<dbReference type="PROSITE" id="PS51683">
    <property type="entry name" value="SAM_OMT_II"/>
    <property type="match status" value="1"/>
</dbReference>
<keyword evidence="7" id="KW-1185">Reference proteome</keyword>
<sequence length="339" mass="37075">MSESEQEFQDRVEKLCEDIFGFLFPSALRTAIRLDVPDHLAKGPRTAAELAELNGANAAYLERVLRYLATRNVFREDEAGRFHMTPEAELFRSDAQPSLRDFALVAAHEVVLGAAARLYDGVVKGKTVFEDVHGVGLFEYMSGNPEFAQSFDKGMSAFSDTENPVIAASYEFPAGATVVDVGGGRGGLLRSVLEQHEGVKGILLDRDHVVAGHMLDVPELAGRWEAVGGDFLESVPAGGDYYVIKHVLHNWSEEDGLRILDACRRAMAEGGRILVVDAVIPRDNAFHPGKTQDLMMMPIVDGQELTKEGFQALFAKAGFKLTRIIDTPSHSSIVEGITE</sequence>
<dbReference type="InterPro" id="IPR036388">
    <property type="entry name" value="WH-like_DNA-bd_sf"/>
</dbReference>
<keyword evidence="2" id="KW-0808">Transferase</keyword>
<dbReference type="Gene3D" id="1.10.10.10">
    <property type="entry name" value="Winged helix-like DNA-binding domain superfamily/Winged helix DNA-binding domain"/>
    <property type="match status" value="1"/>
</dbReference>
<evidence type="ECO:0000313" key="6">
    <source>
        <dbReference type="EMBL" id="MDT0345823.1"/>
    </source>
</evidence>
<dbReference type="Proteomes" id="UP001183246">
    <property type="component" value="Unassembled WGS sequence"/>
</dbReference>
<dbReference type="EMBL" id="JAVREL010000016">
    <property type="protein sequence ID" value="MDT0345823.1"/>
    <property type="molecule type" value="Genomic_DNA"/>
</dbReference>
<keyword evidence="1 6" id="KW-0489">Methyltransferase</keyword>
<accession>A0ABU2MX08</accession>
<gene>
    <name evidence="6" type="ORF">RM590_25000</name>
</gene>
<protein>
    <submittedName>
        <fullName evidence="6">Methyltransferase</fullName>
    </submittedName>
</protein>
<dbReference type="InterPro" id="IPR016461">
    <property type="entry name" value="COMT-like"/>
</dbReference>
<comment type="caution">
    <text evidence="6">The sequence shown here is derived from an EMBL/GenBank/DDBJ whole genome shotgun (WGS) entry which is preliminary data.</text>
</comment>
<dbReference type="RefSeq" id="WP_311706956.1">
    <property type="nucleotide sequence ID" value="NZ_JAVREL010000016.1"/>
</dbReference>